<keyword evidence="7" id="KW-1185">Reference proteome</keyword>
<evidence type="ECO:0000259" key="5">
    <source>
        <dbReference type="PROSITE" id="PS50865"/>
    </source>
</evidence>
<dbReference type="InterPro" id="IPR002893">
    <property type="entry name" value="Znf_MYND"/>
</dbReference>
<reference evidence="6" key="2">
    <citation type="submission" date="2023-05" db="EMBL/GenBank/DDBJ databases">
        <authorList>
            <consortium name="Lawrence Berkeley National Laboratory"/>
            <person name="Steindorff A."/>
            <person name="Hensen N."/>
            <person name="Bonometti L."/>
            <person name="Westerberg I."/>
            <person name="Brannstrom I.O."/>
            <person name="Guillou S."/>
            <person name="Cros-Aarteil S."/>
            <person name="Calhoun S."/>
            <person name="Haridas S."/>
            <person name="Kuo A."/>
            <person name="Mondo S."/>
            <person name="Pangilinan J."/>
            <person name="Riley R."/>
            <person name="Labutti K."/>
            <person name="Andreopoulos B."/>
            <person name="Lipzen A."/>
            <person name="Chen C."/>
            <person name="Yanf M."/>
            <person name="Daum C."/>
            <person name="Ng V."/>
            <person name="Clum A."/>
            <person name="Ohm R."/>
            <person name="Martin F."/>
            <person name="Silar P."/>
            <person name="Natvig D."/>
            <person name="Lalanne C."/>
            <person name="Gautier V."/>
            <person name="Ament-Velasquez S.L."/>
            <person name="Kruys A."/>
            <person name="Hutchinson M.I."/>
            <person name="Powell A.J."/>
            <person name="Barry K."/>
            <person name="Miller A.N."/>
            <person name="Grigoriev I.V."/>
            <person name="Debuchy R."/>
            <person name="Gladieux P."/>
            <person name="Thoren M.H."/>
            <person name="Johannesson H."/>
        </authorList>
    </citation>
    <scope>NUCLEOTIDE SEQUENCE</scope>
    <source>
        <strain evidence="6">PSN243</strain>
    </source>
</reference>
<dbReference type="EMBL" id="MU866003">
    <property type="protein sequence ID" value="KAK4442933.1"/>
    <property type="molecule type" value="Genomic_DNA"/>
</dbReference>
<evidence type="ECO:0000256" key="2">
    <source>
        <dbReference type="ARBA" id="ARBA00022771"/>
    </source>
</evidence>
<dbReference type="Pfam" id="PF01753">
    <property type="entry name" value="zf-MYND"/>
    <property type="match status" value="1"/>
</dbReference>
<dbReference type="Proteomes" id="UP001321760">
    <property type="component" value="Unassembled WGS sequence"/>
</dbReference>
<dbReference type="Gene3D" id="6.10.140.2220">
    <property type="match status" value="1"/>
</dbReference>
<dbReference type="GO" id="GO:0008270">
    <property type="term" value="F:zinc ion binding"/>
    <property type="evidence" value="ECO:0007669"/>
    <property type="project" value="UniProtKB-KW"/>
</dbReference>
<sequence>MAPTFPCANCLEKEATTGCGKCLLVAYCGAECQAAHWQRHKADCELESFAEAWKPQWMLEKRLPYFVAGNGPKRPLNLKGEDYAKDLNVLFAASGDFRNVVTTSKLGIVLNDIYFDVVARNVIFLLIALAVEDRDEAADCIIHTWYAPLVRQSDLDILQGRVRPLIEAVVDEIKKADEDAKGKQKDSPTHEKTWSFGRRTLKVVLSKSEWSGLLSFLEIPDGLGKKKARKLRHAVTLNKDFLDDRDRAFCNRTPAHRIAVSQYWEDGFVLPLGAPRQAKFCCLP</sequence>
<evidence type="ECO:0000313" key="6">
    <source>
        <dbReference type="EMBL" id="KAK4442933.1"/>
    </source>
</evidence>
<protein>
    <recommendedName>
        <fullName evidence="5">MYND-type domain-containing protein</fullName>
    </recommendedName>
</protein>
<dbReference type="PROSITE" id="PS01360">
    <property type="entry name" value="ZF_MYND_1"/>
    <property type="match status" value="1"/>
</dbReference>
<organism evidence="6 7">
    <name type="scientific">Podospora aff. communis PSN243</name>
    <dbReference type="NCBI Taxonomy" id="3040156"/>
    <lineage>
        <taxon>Eukaryota</taxon>
        <taxon>Fungi</taxon>
        <taxon>Dikarya</taxon>
        <taxon>Ascomycota</taxon>
        <taxon>Pezizomycotina</taxon>
        <taxon>Sordariomycetes</taxon>
        <taxon>Sordariomycetidae</taxon>
        <taxon>Sordariales</taxon>
        <taxon>Podosporaceae</taxon>
        <taxon>Podospora</taxon>
    </lineage>
</organism>
<name>A0AAV9G664_9PEZI</name>
<gene>
    <name evidence="6" type="ORF">QBC34DRAFT_488602</name>
</gene>
<evidence type="ECO:0000256" key="1">
    <source>
        <dbReference type="ARBA" id="ARBA00022723"/>
    </source>
</evidence>
<dbReference type="SUPFAM" id="SSF144232">
    <property type="entry name" value="HIT/MYND zinc finger-like"/>
    <property type="match status" value="1"/>
</dbReference>
<feature type="domain" description="MYND-type" evidence="5">
    <location>
        <begin position="7"/>
        <end position="44"/>
    </location>
</feature>
<reference evidence="6" key="1">
    <citation type="journal article" date="2023" name="Mol. Phylogenet. Evol.">
        <title>Genome-scale phylogeny and comparative genomics of the fungal order Sordariales.</title>
        <authorList>
            <person name="Hensen N."/>
            <person name="Bonometti L."/>
            <person name="Westerberg I."/>
            <person name="Brannstrom I.O."/>
            <person name="Guillou S."/>
            <person name="Cros-Aarteil S."/>
            <person name="Calhoun S."/>
            <person name="Haridas S."/>
            <person name="Kuo A."/>
            <person name="Mondo S."/>
            <person name="Pangilinan J."/>
            <person name="Riley R."/>
            <person name="LaButti K."/>
            <person name="Andreopoulos B."/>
            <person name="Lipzen A."/>
            <person name="Chen C."/>
            <person name="Yan M."/>
            <person name="Daum C."/>
            <person name="Ng V."/>
            <person name="Clum A."/>
            <person name="Steindorff A."/>
            <person name="Ohm R.A."/>
            <person name="Martin F."/>
            <person name="Silar P."/>
            <person name="Natvig D.O."/>
            <person name="Lalanne C."/>
            <person name="Gautier V."/>
            <person name="Ament-Velasquez S.L."/>
            <person name="Kruys A."/>
            <person name="Hutchinson M.I."/>
            <person name="Powell A.J."/>
            <person name="Barry K."/>
            <person name="Miller A.N."/>
            <person name="Grigoriev I.V."/>
            <person name="Debuchy R."/>
            <person name="Gladieux P."/>
            <person name="Hiltunen Thoren M."/>
            <person name="Johannesson H."/>
        </authorList>
    </citation>
    <scope>NUCLEOTIDE SEQUENCE</scope>
    <source>
        <strain evidence="6">PSN243</strain>
    </source>
</reference>
<keyword evidence="3" id="KW-0862">Zinc</keyword>
<dbReference type="PROSITE" id="PS50865">
    <property type="entry name" value="ZF_MYND_2"/>
    <property type="match status" value="1"/>
</dbReference>
<comment type="caution">
    <text evidence="6">The sequence shown here is derived from an EMBL/GenBank/DDBJ whole genome shotgun (WGS) entry which is preliminary data.</text>
</comment>
<proteinExistence type="predicted"/>
<accession>A0AAV9G664</accession>
<keyword evidence="2 4" id="KW-0863">Zinc-finger</keyword>
<dbReference type="AlphaFoldDB" id="A0AAV9G664"/>
<evidence type="ECO:0000256" key="3">
    <source>
        <dbReference type="ARBA" id="ARBA00022833"/>
    </source>
</evidence>
<evidence type="ECO:0000313" key="7">
    <source>
        <dbReference type="Proteomes" id="UP001321760"/>
    </source>
</evidence>
<dbReference type="Pfam" id="PF14737">
    <property type="entry name" value="DUF4470"/>
    <property type="match status" value="1"/>
</dbReference>
<dbReference type="InterPro" id="IPR027974">
    <property type="entry name" value="DUF4470"/>
</dbReference>
<evidence type="ECO:0000256" key="4">
    <source>
        <dbReference type="PROSITE-ProRule" id="PRU00134"/>
    </source>
</evidence>
<keyword evidence="1" id="KW-0479">Metal-binding</keyword>